<dbReference type="SUPFAM" id="SSF52833">
    <property type="entry name" value="Thioredoxin-like"/>
    <property type="match status" value="1"/>
</dbReference>
<dbReference type="Gene3D" id="3.40.50.11540">
    <property type="entry name" value="NADH-ubiquinone oxidoreductase 51kDa subunit"/>
    <property type="match status" value="1"/>
</dbReference>
<dbReference type="SUPFAM" id="SSF140490">
    <property type="entry name" value="Nqo1C-terminal domain-like"/>
    <property type="match status" value="1"/>
</dbReference>
<evidence type="ECO:0000256" key="3">
    <source>
        <dbReference type="ARBA" id="ARBA00022723"/>
    </source>
</evidence>
<keyword evidence="8" id="KW-1185">Reference proteome</keyword>
<dbReference type="InterPro" id="IPR037207">
    <property type="entry name" value="Nuop51_4Fe4S-bd_sf"/>
</dbReference>
<dbReference type="SUPFAM" id="SSF142984">
    <property type="entry name" value="Nqo1 middle domain-like"/>
    <property type="match status" value="1"/>
</dbReference>
<evidence type="ECO:0000256" key="5">
    <source>
        <dbReference type="ARBA" id="ARBA00023014"/>
    </source>
</evidence>
<dbReference type="GO" id="GO:0008137">
    <property type="term" value="F:NADH dehydrogenase (ubiquinone) activity"/>
    <property type="evidence" value="ECO:0007669"/>
    <property type="project" value="InterPro"/>
</dbReference>
<dbReference type="Gene3D" id="3.40.30.10">
    <property type="entry name" value="Glutaredoxin"/>
    <property type="match status" value="1"/>
</dbReference>
<sequence length="544" mass="58168">MDLSELLEIAEKERQSQKALRIRCCVAAGCLSSNALAIKEGLEKAVTEAGLADTVEVSGVGCLRLCCQGPLVQVDDLVEPDNPGILYEKVTPDQSSAIAASLQSKPSVNTLTPLQKGNLTQPFFTQQQAIVLENSGKIDPERIEAYIAASGYQALGHVLREMSPTEVIHAVTRSGLRGRGGAGYPTGLKWATVAKATAERKFVVCNADEGDPGAFMDRSVLESDPHRVLEGMAIAAYAIGATQGYIYVRAEYPLAISRLQLAIRQAQRLGLLGSQIFDSPFDFRIDIRIGAGAYVCGEETALMASIEGKRGVPSPRPPYPAERGLWGFPTLINNVETFANIAPILRNGADWFASIGTEKSKGTKVFALAGKICNTGLIEVPMGTSLRQIVEVMGGGVPDGGSAKAVQTGGPSGGCIPASAFDTPVDYESLTQLGSMMGSGGMIVMDQNTSMVDVAHYFMEFCRDESCGKCIPCRVGTVQLHQLLTKIRDRKATSADLELLEELCDMVKHTSLCGLGQSAPNPVLSTLQYFREEYLELINAHATV</sequence>
<dbReference type="Pfam" id="PF01512">
    <property type="entry name" value="Complex1_51K"/>
    <property type="match status" value="1"/>
</dbReference>
<feature type="domain" description="NADH-ubiquinone oxidoreductase 51kDa subunit iron-sulphur binding" evidence="6">
    <location>
        <begin position="452"/>
        <end position="497"/>
    </location>
</feature>
<accession>A0A2T1EQG8</accession>
<proteinExistence type="inferred from homology"/>
<dbReference type="FunFam" id="3.40.50.11540:FF:000001">
    <property type="entry name" value="NADH dehydrogenase [ubiquinone] flavoprotein 1, mitochondrial"/>
    <property type="match status" value="1"/>
</dbReference>
<comment type="caution">
    <text evidence="7">The sequence shown here is derived from an EMBL/GenBank/DDBJ whole genome shotgun (WGS) entry which is preliminary data.</text>
</comment>
<dbReference type="GO" id="GO:0046872">
    <property type="term" value="F:metal ion binding"/>
    <property type="evidence" value="ECO:0007669"/>
    <property type="project" value="UniProtKB-KW"/>
</dbReference>
<dbReference type="InterPro" id="IPR001949">
    <property type="entry name" value="NADH-UbQ_OxRdtase_51kDa_CS"/>
</dbReference>
<dbReference type="PANTHER" id="PTHR43578">
    <property type="entry name" value="NADH-QUINONE OXIDOREDUCTASE SUBUNIT F"/>
    <property type="match status" value="1"/>
</dbReference>
<reference evidence="8" key="1">
    <citation type="submission" date="2018-02" db="EMBL/GenBank/DDBJ databases">
        <authorList>
            <person name="Moore K."/>
            <person name="Momper L."/>
        </authorList>
    </citation>
    <scope>NUCLEOTIDE SEQUENCE [LARGE SCALE GENOMIC DNA]</scope>
    <source>
        <strain evidence="8">ULC18</strain>
    </source>
</reference>
<dbReference type="InterPro" id="IPR011538">
    <property type="entry name" value="Nuo51_FMN-bd"/>
</dbReference>
<dbReference type="AlphaFoldDB" id="A0A2T1EQG8"/>
<dbReference type="EMBL" id="PVWK01000011">
    <property type="protein sequence ID" value="PSB34908.1"/>
    <property type="molecule type" value="Genomic_DNA"/>
</dbReference>
<dbReference type="InterPro" id="IPR019575">
    <property type="entry name" value="Nuop51_4Fe4S-bd"/>
</dbReference>
<keyword evidence="5" id="KW-0411">Iron-sulfur</keyword>
<dbReference type="FunFam" id="1.20.1440.230:FF:000001">
    <property type="entry name" value="Mitochondrial NADH dehydrogenase flavoprotein 1"/>
    <property type="match status" value="1"/>
</dbReference>
<evidence type="ECO:0000313" key="7">
    <source>
        <dbReference type="EMBL" id="PSB34908.1"/>
    </source>
</evidence>
<dbReference type="GO" id="GO:0010181">
    <property type="term" value="F:FMN binding"/>
    <property type="evidence" value="ECO:0007669"/>
    <property type="project" value="InterPro"/>
</dbReference>
<dbReference type="CDD" id="cd02980">
    <property type="entry name" value="TRX_Fd_family"/>
    <property type="match status" value="1"/>
</dbReference>
<dbReference type="GO" id="GO:0051539">
    <property type="term" value="F:4 iron, 4 sulfur cluster binding"/>
    <property type="evidence" value="ECO:0007669"/>
    <property type="project" value="UniProtKB-KW"/>
</dbReference>
<keyword evidence="3" id="KW-0479">Metal-binding</keyword>
<evidence type="ECO:0000256" key="2">
    <source>
        <dbReference type="ARBA" id="ARBA00022485"/>
    </source>
</evidence>
<dbReference type="PANTHER" id="PTHR43578:SF3">
    <property type="entry name" value="NADH-QUINONE OXIDOREDUCTASE SUBUNIT F"/>
    <property type="match status" value="1"/>
</dbReference>
<keyword evidence="4" id="KW-0408">Iron</keyword>
<comment type="similarity">
    <text evidence="1">Belongs to the complex I 51 kDa subunit family.</text>
</comment>
<dbReference type="Proteomes" id="UP000239576">
    <property type="component" value="Unassembled WGS sequence"/>
</dbReference>
<organism evidence="7 8">
    <name type="scientific">Stenomitos frigidus ULC18</name>
    <dbReference type="NCBI Taxonomy" id="2107698"/>
    <lineage>
        <taxon>Bacteria</taxon>
        <taxon>Bacillati</taxon>
        <taxon>Cyanobacteriota</taxon>
        <taxon>Cyanophyceae</taxon>
        <taxon>Leptolyngbyales</taxon>
        <taxon>Leptolyngbyaceae</taxon>
        <taxon>Stenomitos</taxon>
    </lineage>
</organism>
<dbReference type="Gene3D" id="6.10.250.1450">
    <property type="match status" value="1"/>
</dbReference>
<name>A0A2T1EQG8_9CYAN</name>
<evidence type="ECO:0000313" key="8">
    <source>
        <dbReference type="Proteomes" id="UP000239576"/>
    </source>
</evidence>
<dbReference type="InterPro" id="IPR036249">
    <property type="entry name" value="Thioredoxin-like_sf"/>
</dbReference>
<reference evidence="7 8" key="2">
    <citation type="submission" date="2018-03" db="EMBL/GenBank/DDBJ databases">
        <title>The ancient ancestry and fast evolution of plastids.</title>
        <authorList>
            <person name="Moore K.R."/>
            <person name="Magnabosco C."/>
            <person name="Momper L."/>
            <person name="Gold D.A."/>
            <person name="Bosak T."/>
            <person name="Fournier G.P."/>
        </authorList>
    </citation>
    <scope>NUCLEOTIDE SEQUENCE [LARGE SCALE GENOMIC DNA]</scope>
    <source>
        <strain evidence="7 8">ULC18</strain>
    </source>
</reference>
<dbReference type="Pfam" id="PF10589">
    <property type="entry name" value="NADH_4Fe-4S"/>
    <property type="match status" value="1"/>
</dbReference>
<gene>
    <name evidence="7" type="ORF">C7B82_01680</name>
</gene>
<dbReference type="SUPFAM" id="SSF142019">
    <property type="entry name" value="Nqo1 FMN-binding domain-like"/>
    <property type="match status" value="1"/>
</dbReference>
<dbReference type="InterPro" id="IPR037225">
    <property type="entry name" value="Nuo51_FMN-bd_sf"/>
</dbReference>
<dbReference type="Gene3D" id="3.10.20.600">
    <property type="match status" value="1"/>
</dbReference>
<dbReference type="Gene3D" id="1.20.1440.230">
    <property type="entry name" value="NADH-ubiquinone oxidoreductase 51kDa subunit, iron-sulphur binding domain"/>
    <property type="match status" value="1"/>
</dbReference>
<evidence type="ECO:0000259" key="6">
    <source>
        <dbReference type="SMART" id="SM00928"/>
    </source>
</evidence>
<protein>
    <submittedName>
        <fullName evidence="7">NADH-quinone oxidoreductase subunit L</fullName>
    </submittedName>
</protein>
<dbReference type="SMART" id="SM00928">
    <property type="entry name" value="NADH_4Fe-4S"/>
    <property type="match status" value="1"/>
</dbReference>
<keyword evidence="2" id="KW-0004">4Fe-4S</keyword>
<dbReference type="RefSeq" id="WP_106254584.1">
    <property type="nucleotide sequence ID" value="NZ_CAWNSW010000036.1"/>
</dbReference>
<evidence type="ECO:0000256" key="4">
    <source>
        <dbReference type="ARBA" id="ARBA00023004"/>
    </source>
</evidence>
<dbReference type="OrthoDB" id="9761899at2"/>
<evidence type="ECO:0000256" key="1">
    <source>
        <dbReference type="ARBA" id="ARBA00007523"/>
    </source>
</evidence>
<dbReference type="PROSITE" id="PS00645">
    <property type="entry name" value="COMPLEX1_51K_2"/>
    <property type="match status" value="1"/>
</dbReference>